<dbReference type="Pfam" id="PF13962">
    <property type="entry name" value="PGG"/>
    <property type="match status" value="1"/>
</dbReference>
<dbReference type="AlphaFoldDB" id="A0A8X8W533"/>
<evidence type="ECO:0000256" key="1">
    <source>
        <dbReference type="SAM" id="Phobius"/>
    </source>
</evidence>
<dbReference type="Gene3D" id="1.25.40.20">
    <property type="entry name" value="Ankyrin repeat-containing domain"/>
    <property type="match status" value="2"/>
</dbReference>
<evidence type="ECO:0000313" key="3">
    <source>
        <dbReference type="EMBL" id="KAG6388283.1"/>
    </source>
</evidence>
<keyword evidence="1" id="KW-0472">Membrane</keyword>
<keyword evidence="1" id="KW-1133">Transmembrane helix</keyword>
<dbReference type="SUPFAM" id="SSF48403">
    <property type="entry name" value="Ankyrin repeat"/>
    <property type="match status" value="1"/>
</dbReference>
<dbReference type="InterPro" id="IPR026961">
    <property type="entry name" value="PGG_dom"/>
</dbReference>
<evidence type="ECO:0000313" key="4">
    <source>
        <dbReference type="Proteomes" id="UP000298416"/>
    </source>
</evidence>
<dbReference type="SMART" id="SM00248">
    <property type="entry name" value="ANK"/>
    <property type="match status" value="4"/>
</dbReference>
<keyword evidence="1" id="KW-0812">Transmembrane</keyword>
<proteinExistence type="predicted"/>
<organism evidence="3">
    <name type="scientific">Salvia splendens</name>
    <name type="common">Scarlet sage</name>
    <dbReference type="NCBI Taxonomy" id="180675"/>
    <lineage>
        <taxon>Eukaryota</taxon>
        <taxon>Viridiplantae</taxon>
        <taxon>Streptophyta</taxon>
        <taxon>Embryophyta</taxon>
        <taxon>Tracheophyta</taxon>
        <taxon>Spermatophyta</taxon>
        <taxon>Magnoliopsida</taxon>
        <taxon>eudicotyledons</taxon>
        <taxon>Gunneridae</taxon>
        <taxon>Pentapetalae</taxon>
        <taxon>asterids</taxon>
        <taxon>lamiids</taxon>
        <taxon>Lamiales</taxon>
        <taxon>Lamiaceae</taxon>
        <taxon>Nepetoideae</taxon>
        <taxon>Mentheae</taxon>
        <taxon>Salviinae</taxon>
        <taxon>Salvia</taxon>
        <taxon>Salvia subgen. Calosphace</taxon>
        <taxon>core Calosphace</taxon>
    </lineage>
</organism>
<accession>A0A8X8W533</accession>
<feature type="transmembrane region" description="Helical" evidence="1">
    <location>
        <begin position="385"/>
        <end position="407"/>
    </location>
</feature>
<feature type="transmembrane region" description="Helical" evidence="1">
    <location>
        <begin position="329"/>
        <end position="349"/>
    </location>
</feature>
<feature type="domain" description="PGG" evidence="2">
    <location>
        <begin position="255"/>
        <end position="285"/>
    </location>
</feature>
<dbReference type="EMBL" id="PNBA02000021">
    <property type="protein sequence ID" value="KAG6388283.1"/>
    <property type="molecule type" value="Genomic_DNA"/>
</dbReference>
<dbReference type="InterPro" id="IPR002110">
    <property type="entry name" value="Ankyrin_rpt"/>
</dbReference>
<gene>
    <name evidence="3" type="ORF">SASPL_153485</name>
</gene>
<dbReference type="PANTHER" id="PTHR24128">
    <property type="entry name" value="HOMEOBOX PROTEIN WARIAI"/>
    <property type="match status" value="1"/>
</dbReference>
<reference evidence="3" key="2">
    <citation type="submission" date="2020-08" db="EMBL/GenBank/DDBJ databases">
        <title>Plant Genome Project.</title>
        <authorList>
            <person name="Zhang R.-G."/>
        </authorList>
    </citation>
    <scope>NUCLEOTIDE SEQUENCE</scope>
    <source>
        <strain evidence="3">Huo1</strain>
        <tissue evidence="3">Leaf</tissue>
    </source>
</reference>
<dbReference type="InterPro" id="IPR036770">
    <property type="entry name" value="Ankyrin_rpt-contain_sf"/>
</dbReference>
<name>A0A8X8W533_SALSN</name>
<reference evidence="3" key="1">
    <citation type="submission" date="2018-01" db="EMBL/GenBank/DDBJ databases">
        <authorList>
            <person name="Mao J.F."/>
        </authorList>
    </citation>
    <scope>NUCLEOTIDE SEQUENCE</scope>
    <source>
        <strain evidence="3">Huo1</strain>
        <tissue evidence="3">Leaf</tissue>
    </source>
</reference>
<evidence type="ECO:0000259" key="2">
    <source>
        <dbReference type="Pfam" id="PF13962"/>
    </source>
</evidence>
<dbReference type="Proteomes" id="UP000298416">
    <property type="component" value="Unassembled WGS sequence"/>
</dbReference>
<keyword evidence="4" id="KW-1185">Reference proteome</keyword>
<dbReference type="PANTHER" id="PTHR24128:SF24">
    <property type="entry name" value="ANKYRIN REPEAT PROTEIN"/>
    <property type="match status" value="1"/>
</dbReference>
<feature type="transmembrane region" description="Helical" evidence="1">
    <location>
        <begin position="355"/>
        <end position="373"/>
    </location>
</feature>
<protein>
    <recommendedName>
        <fullName evidence="2">PGG domain-containing protein</fullName>
    </recommendedName>
</protein>
<comment type="caution">
    <text evidence="3">The sequence shown here is derived from an EMBL/GenBank/DDBJ whole genome shotgun (WGS) entry which is preliminary data.</text>
</comment>
<sequence length="452" mass="50369">MEEGNFAETPLHKAAAAGNTEVALEILSLMPSLGGKLNSGGWSPLHLAIKGAHRNTAMLMARFDKMLVRVKGKKGMTPLMLCAARSGKEEEEEEHGKHNEERRLLAQLLLACPESVSDRNNKNQTVVHVALENRGCKTVCMLVDWLKRRNQITSVLSVKDIDGNTALHAAALYGCQGGAKKLAGLVKVNRLNSEGNTALDLAKNQDIIYNLERKGAKRGRDIYRHTKADYVLDKATFPEAISRAYYYLTVQLTLEMRNTILVVATLIVAATYQGVFSPPGGLYPAPDPQIPNKTQVSSHLPFMGRRLLVTPEDKHLAGQMVMEKAKYRYFMPSNTFAFALSIVIVIFVVPGTPVFLILHICLVFMSMSYLLALDAISYYTGISNMIFYMSVYAIGGAFIVKLLYYPVKALLVDEDWWLRGISVKFDNFIGTKGNFYTISLKMKKQHMLLRLN</sequence>